<dbReference type="Proteomes" id="UP000308267">
    <property type="component" value="Unassembled WGS sequence"/>
</dbReference>
<evidence type="ECO:0000256" key="1">
    <source>
        <dbReference type="SAM" id="Phobius"/>
    </source>
</evidence>
<comment type="caution">
    <text evidence="2">The sequence shown here is derived from an EMBL/GenBank/DDBJ whole genome shotgun (WGS) entry which is preliminary data.</text>
</comment>
<dbReference type="AlphaFoldDB" id="A0A4S2LEB3"/>
<keyword evidence="1" id="KW-1133">Transmembrane helix</keyword>
<keyword evidence="1" id="KW-0472">Membrane</keyword>
<feature type="transmembrane region" description="Helical" evidence="1">
    <location>
        <begin position="72"/>
        <end position="93"/>
    </location>
</feature>
<organism evidence="2 3">
    <name type="scientific">Opisthorchis felineus</name>
    <dbReference type="NCBI Taxonomy" id="147828"/>
    <lineage>
        <taxon>Eukaryota</taxon>
        <taxon>Metazoa</taxon>
        <taxon>Spiralia</taxon>
        <taxon>Lophotrochozoa</taxon>
        <taxon>Platyhelminthes</taxon>
        <taxon>Trematoda</taxon>
        <taxon>Digenea</taxon>
        <taxon>Opisthorchiida</taxon>
        <taxon>Opisthorchiata</taxon>
        <taxon>Opisthorchiidae</taxon>
        <taxon>Opisthorchis</taxon>
    </lineage>
</organism>
<evidence type="ECO:0000313" key="2">
    <source>
        <dbReference type="EMBL" id="TGZ58979.1"/>
    </source>
</evidence>
<name>A0A4S2LEB3_OPIFE</name>
<proteinExistence type="predicted"/>
<keyword evidence="3" id="KW-1185">Reference proteome</keyword>
<feature type="transmembrane region" description="Helical" evidence="1">
    <location>
        <begin position="9"/>
        <end position="28"/>
    </location>
</feature>
<evidence type="ECO:0000313" key="3">
    <source>
        <dbReference type="Proteomes" id="UP000308267"/>
    </source>
</evidence>
<keyword evidence="1" id="KW-0812">Transmembrane</keyword>
<reference evidence="2 3" key="1">
    <citation type="journal article" date="2019" name="BMC Genomics">
        <title>New insights from Opisthorchis felineus genome: update on genomics of the epidemiologically important liver flukes.</title>
        <authorList>
            <person name="Ershov N.I."/>
            <person name="Mordvinov V.A."/>
            <person name="Prokhortchouk E.B."/>
            <person name="Pakharukova M.Y."/>
            <person name="Gunbin K.V."/>
            <person name="Ustyantsev K."/>
            <person name="Genaev M.A."/>
            <person name="Blinov A.G."/>
            <person name="Mazur A."/>
            <person name="Boulygina E."/>
            <person name="Tsygankova S."/>
            <person name="Khrameeva E."/>
            <person name="Chekanov N."/>
            <person name="Fan G."/>
            <person name="Xiao A."/>
            <person name="Zhang H."/>
            <person name="Xu X."/>
            <person name="Yang H."/>
            <person name="Solovyev V."/>
            <person name="Lee S.M."/>
            <person name="Liu X."/>
            <person name="Afonnikov D.A."/>
            <person name="Skryabin K.G."/>
        </authorList>
    </citation>
    <scope>NUCLEOTIDE SEQUENCE [LARGE SCALE GENOMIC DNA]</scope>
    <source>
        <strain evidence="2">AK-0245</strain>
        <tissue evidence="2">Whole organism</tissue>
    </source>
</reference>
<dbReference type="EMBL" id="SJOL01009033">
    <property type="protein sequence ID" value="TGZ58979.1"/>
    <property type="molecule type" value="Genomic_DNA"/>
</dbReference>
<sequence>MRRIINVKIAYHSIVLLISLIFVIFHLVRHQVEFFVACVISVFFAAVGLYVDIQFIRGHWRTWSYLLRRLMWLGVVGIIGSLLFMIFSVVYHITANAKVGVC</sequence>
<dbReference type="OrthoDB" id="6238761at2759"/>
<gene>
    <name evidence="2" type="ORF">CRM22_009331</name>
</gene>
<accession>A0A4S2LEB3</accession>
<protein>
    <submittedName>
        <fullName evidence="2">Uncharacterized protein</fullName>
    </submittedName>
</protein>
<feature type="transmembrane region" description="Helical" evidence="1">
    <location>
        <begin position="34"/>
        <end position="51"/>
    </location>
</feature>